<dbReference type="Proteomes" id="UP000438476">
    <property type="component" value="Unassembled WGS sequence"/>
</dbReference>
<dbReference type="Gene3D" id="3.40.50.720">
    <property type="entry name" value="NAD(P)-binding Rossmann-like Domain"/>
    <property type="match status" value="1"/>
</dbReference>
<dbReference type="GO" id="GO:0016491">
    <property type="term" value="F:oxidoreductase activity"/>
    <property type="evidence" value="ECO:0007669"/>
    <property type="project" value="TreeGrafter"/>
</dbReference>
<dbReference type="InterPro" id="IPR002347">
    <property type="entry name" value="SDR_fam"/>
</dbReference>
<keyword evidence="2" id="KW-1185">Reference proteome</keyword>
<dbReference type="GO" id="GO:0005737">
    <property type="term" value="C:cytoplasm"/>
    <property type="evidence" value="ECO:0007669"/>
    <property type="project" value="TreeGrafter"/>
</dbReference>
<evidence type="ECO:0000313" key="1">
    <source>
        <dbReference type="EMBL" id="MXO66018.1"/>
    </source>
</evidence>
<dbReference type="InterPro" id="IPR051468">
    <property type="entry name" value="Fungal_SecMetab_SDRs"/>
</dbReference>
<dbReference type="OrthoDB" id="9785826at2"/>
<dbReference type="InterPro" id="IPR036291">
    <property type="entry name" value="NAD(P)-bd_dom_sf"/>
</dbReference>
<dbReference type="Pfam" id="PF13561">
    <property type="entry name" value="adh_short_C2"/>
    <property type="match status" value="1"/>
</dbReference>
<protein>
    <submittedName>
        <fullName evidence="1">SDR family oxidoreductase</fullName>
    </submittedName>
</protein>
<comment type="caution">
    <text evidence="1">The sequence shown here is derived from an EMBL/GenBank/DDBJ whole genome shotgun (WGS) entry which is preliminary data.</text>
</comment>
<dbReference type="AlphaFoldDB" id="A0A6I4T5R6"/>
<dbReference type="SUPFAM" id="SSF51735">
    <property type="entry name" value="NAD(P)-binding Rossmann-fold domains"/>
    <property type="match status" value="1"/>
</dbReference>
<gene>
    <name evidence="1" type="ORF">GRI91_09655</name>
</gene>
<name>A0A6I4T5R6_9SPHN</name>
<organism evidence="1 2">
    <name type="scientific">Altericroceibacterium endophyticum</name>
    <dbReference type="NCBI Taxonomy" id="1808508"/>
    <lineage>
        <taxon>Bacteria</taxon>
        <taxon>Pseudomonadati</taxon>
        <taxon>Pseudomonadota</taxon>
        <taxon>Alphaproteobacteria</taxon>
        <taxon>Sphingomonadales</taxon>
        <taxon>Erythrobacteraceae</taxon>
        <taxon>Altericroceibacterium</taxon>
    </lineage>
</organism>
<accession>A0A6I4T5R6</accession>
<sequence length="220" mass="23955">MQQLRRAGCAKIYAGSRSGHVIEGSGITPFHFDLESESSLREAAEMMRLDPPQLVFVATGALTLDDGSEPEKSLSSIDPQAMMKSFAINAIGPALIAKYCALIFPREGRVVFAALSARVASMDDNRIGGWHSYRASKAALNMLLRNVGIEMNRRNDQAFAIGVHPGTVDTRLSEPFQKNLPQGQLQTAAQSAAHIISVLNQCDAEDNGHLFAWDGQRIPY</sequence>
<proteinExistence type="predicted"/>
<dbReference type="PANTHER" id="PTHR43544:SF12">
    <property type="entry name" value="NAD(P)-BINDING ROSSMANN-FOLD SUPERFAMILY PROTEIN"/>
    <property type="match status" value="1"/>
</dbReference>
<evidence type="ECO:0000313" key="2">
    <source>
        <dbReference type="Proteomes" id="UP000438476"/>
    </source>
</evidence>
<dbReference type="EMBL" id="WTYT01000004">
    <property type="protein sequence ID" value="MXO66018.1"/>
    <property type="molecule type" value="Genomic_DNA"/>
</dbReference>
<dbReference type="PANTHER" id="PTHR43544">
    <property type="entry name" value="SHORT-CHAIN DEHYDROGENASE/REDUCTASE"/>
    <property type="match status" value="1"/>
</dbReference>
<reference evidence="1 2" key="1">
    <citation type="submission" date="2019-12" db="EMBL/GenBank/DDBJ databases">
        <title>Genomic-based taxomic classification of the family Erythrobacteraceae.</title>
        <authorList>
            <person name="Xu L."/>
        </authorList>
    </citation>
    <scope>NUCLEOTIDE SEQUENCE [LARGE SCALE GENOMIC DNA]</scope>
    <source>
        <strain evidence="1 2">LMG 29518</strain>
    </source>
</reference>